<accession>A0A180FX89</accession>
<sequence length="51" mass="6006">MFRSDRRYRIELPRRRGSPVTSIQPPAALDRTRFNPPPRRPVPSPAAVRYF</sequence>
<dbReference type="EnsemblFungi" id="PTTG_30831-t43_1">
    <property type="protein sequence ID" value="PTTG_30831-t43_1-p1"/>
    <property type="gene ID" value="PTTG_30831"/>
</dbReference>
<reference evidence="2" key="1">
    <citation type="submission" date="2009-11" db="EMBL/GenBank/DDBJ databases">
        <authorList>
            <consortium name="The Broad Institute Genome Sequencing Platform"/>
            <person name="Ward D."/>
            <person name="Feldgarden M."/>
            <person name="Earl A."/>
            <person name="Young S.K."/>
            <person name="Zeng Q."/>
            <person name="Koehrsen M."/>
            <person name="Alvarado L."/>
            <person name="Berlin A."/>
            <person name="Bochicchio J."/>
            <person name="Borenstein D."/>
            <person name="Chapman S.B."/>
            <person name="Chen Z."/>
            <person name="Engels R."/>
            <person name="Freedman E."/>
            <person name="Gellesch M."/>
            <person name="Goldberg J."/>
            <person name="Griggs A."/>
            <person name="Gujja S."/>
            <person name="Heilman E."/>
            <person name="Heiman D."/>
            <person name="Hepburn T."/>
            <person name="Howarth C."/>
            <person name="Jen D."/>
            <person name="Larson L."/>
            <person name="Lewis B."/>
            <person name="Mehta T."/>
            <person name="Park D."/>
            <person name="Pearson M."/>
            <person name="Roberts A."/>
            <person name="Saif S."/>
            <person name="Shea T."/>
            <person name="Shenoy N."/>
            <person name="Sisk P."/>
            <person name="Stolte C."/>
            <person name="Sykes S."/>
            <person name="Thomson T."/>
            <person name="Walk T."/>
            <person name="White J."/>
            <person name="Yandava C."/>
            <person name="Izard J."/>
            <person name="Baranova O.V."/>
            <person name="Blanton J.M."/>
            <person name="Tanner A.C."/>
            <person name="Dewhirst F.E."/>
            <person name="Haas B."/>
            <person name="Nusbaum C."/>
            <person name="Birren B."/>
        </authorList>
    </citation>
    <scope>NUCLEOTIDE SEQUENCE [LARGE SCALE GENOMIC DNA]</scope>
    <source>
        <strain evidence="2">1-1 BBBD Race 1</strain>
    </source>
</reference>
<feature type="region of interest" description="Disordered" evidence="1">
    <location>
        <begin position="1"/>
        <end position="51"/>
    </location>
</feature>
<evidence type="ECO:0000313" key="3">
    <source>
        <dbReference type="EnsemblFungi" id="PTTG_30831-t43_1-p1"/>
    </source>
</evidence>
<gene>
    <name evidence="2" type="ORF">PTTG_30831</name>
</gene>
<feature type="compositionally biased region" description="Pro residues" evidence="1">
    <location>
        <begin position="35"/>
        <end position="44"/>
    </location>
</feature>
<reference evidence="2" key="2">
    <citation type="submission" date="2016-05" db="EMBL/GenBank/DDBJ databases">
        <title>Comparative analysis highlights variable genome content of wheat rusts and divergence of the mating loci.</title>
        <authorList>
            <person name="Cuomo C.A."/>
            <person name="Bakkeren G."/>
            <person name="Szabo L."/>
            <person name="Khalil H."/>
            <person name="Joly D."/>
            <person name="Goldberg J."/>
            <person name="Young S."/>
            <person name="Zeng Q."/>
            <person name="Fellers J."/>
        </authorList>
    </citation>
    <scope>NUCLEOTIDE SEQUENCE [LARGE SCALE GENOMIC DNA]</scope>
    <source>
        <strain evidence="2">1-1 BBBD Race 1</strain>
    </source>
</reference>
<reference evidence="3 4" key="3">
    <citation type="journal article" date="2017" name="G3 (Bethesda)">
        <title>Comparative analysis highlights variable genome content of wheat rusts and divergence of the mating loci.</title>
        <authorList>
            <person name="Cuomo C.A."/>
            <person name="Bakkeren G."/>
            <person name="Khalil H.B."/>
            <person name="Panwar V."/>
            <person name="Joly D."/>
            <person name="Linning R."/>
            <person name="Sakthikumar S."/>
            <person name="Song X."/>
            <person name="Adiconis X."/>
            <person name="Fan L."/>
            <person name="Goldberg J.M."/>
            <person name="Levin J.Z."/>
            <person name="Young S."/>
            <person name="Zeng Q."/>
            <person name="Anikster Y."/>
            <person name="Bruce M."/>
            <person name="Wang M."/>
            <person name="Yin C."/>
            <person name="McCallum B."/>
            <person name="Szabo L.J."/>
            <person name="Hulbert S."/>
            <person name="Chen X."/>
            <person name="Fellers J.P."/>
        </authorList>
    </citation>
    <scope>NUCLEOTIDE SEQUENCE</scope>
    <source>
        <strain evidence="3">isolate 1-1 / race 1 (BBBD)</strain>
        <strain evidence="4">Isolate 1-1 / race 1 (BBBD)</strain>
    </source>
</reference>
<dbReference type="AlphaFoldDB" id="A0A180FX89"/>
<evidence type="ECO:0000313" key="4">
    <source>
        <dbReference type="Proteomes" id="UP000005240"/>
    </source>
</evidence>
<name>A0A180FX89_PUCT1</name>
<keyword evidence="4" id="KW-1185">Reference proteome</keyword>
<organism evidence="2">
    <name type="scientific">Puccinia triticina (isolate 1-1 / race 1 (BBBD))</name>
    <name type="common">Brown leaf rust fungus</name>
    <dbReference type="NCBI Taxonomy" id="630390"/>
    <lineage>
        <taxon>Eukaryota</taxon>
        <taxon>Fungi</taxon>
        <taxon>Dikarya</taxon>
        <taxon>Basidiomycota</taxon>
        <taxon>Pucciniomycotina</taxon>
        <taxon>Pucciniomycetes</taxon>
        <taxon>Pucciniales</taxon>
        <taxon>Pucciniaceae</taxon>
        <taxon>Puccinia</taxon>
    </lineage>
</organism>
<reference evidence="3" key="4">
    <citation type="submission" date="2025-05" db="UniProtKB">
        <authorList>
            <consortium name="EnsemblFungi"/>
        </authorList>
    </citation>
    <scope>IDENTIFICATION</scope>
    <source>
        <strain evidence="3">isolate 1-1 / race 1 (BBBD)</strain>
    </source>
</reference>
<evidence type="ECO:0000313" key="2">
    <source>
        <dbReference type="EMBL" id="OAV85055.1"/>
    </source>
</evidence>
<proteinExistence type="predicted"/>
<dbReference type="Proteomes" id="UP000005240">
    <property type="component" value="Unassembled WGS sequence"/>
</dbReference>
<protein>
    <submittedName>
        <fullName evidence="2 3">Uncharacterized protein</fullName>
    </submittedName>
</protein>
<feature type="compositionally biased region" description="Basic and acidic residues" evidence="1">
    <location>
        <begin position="1"/>
        <end position="14"/>
    </location>
</feature>
<dbReference type="EMBL" id="ADAS02007672">
    <property type="protein sequence ID" value="OAV85055.1"/>
    <property type="molecule type" value="Genomic_DNA"/>
</dbReference>
<evidence type="ECO:0000256" key="1">
    <source>
        <dbReference type="SAM" id="MobiDB-lite"/>
    </source>
</evidence>
<dbReference type="VEuPathDB" id="FungiDB:PTTG_30831"/>
<feature type="non-terminal residue" evidence="2">
    <location>
        <position position="51"/>
    </location>
</feature>